<protein>
    <submittedName>
        <fullName evidence="1">Uncharacterized protein</fullName>
    </submittedName>
</protein>
<dbReference type="AlphaFoldDB" id="A0A0P1ADW0"/>
<dbReference type="GeneID" id="36404124"/>
<evidence type="ECO:0000313" key="1">
    <source>
        <dbReference type="EMBL" id="CEG39004.1"/>
    </source>
</evidence>
<accession>A0A0P1ADW0</accession>
<name>A0A0P1ADW0_PLAHL</name>
<reference evidence="2" key="1">
    <citation type="submission" date="2014-09" db="EMBL/GenBank/DDBJ databases">
        <authorList>
            <person name="Sharma Rahul"/>
            <person name="Thines Marco"/>
        </authorList>
    </citation>
    <scope>NUCLEOTIDE SEQUENCE [LARGE SCALE GENOMIC DNA]</scope>
</reference>
<dbReference type="OrthoDB" id="10521275at2759"/>
<sequence length="127" mass="14116">MNLDVKVERGKGNIGMRSIGFYIHQTAFKQYSEKYEIPALLVELEGPWLGVSAVLNINGSIIHETLSPQLPFGASNHLAQTAILCLASLKRAVLALFHFYNQDELSKIPATCLPRTLWGHRASLLRS</sequence>
<dbReference type="RefSeq" id="XP_024575373.1">
    <property type="nucleotide sequence ID" value="XM_024724503.1"/>
</dbReference>
<dbReference type="EMBL" id="CCYD01000349">
    <property type="protein sequence ID" value="CEG39004.1"/>
    <property type="molecule type" value="Genomic_DNA"/>
</dbReference>
<dbReference type="Proteomes" id="UP000054928">
    <property type="component" value="Unassembled WGS sequence"/>
</dbReference>
<proteinExistence type="predicted"/>
<evidence type="ECO:0000313" key="2">
    <source>
        <dbReference type="Proteomes" id="UP000054928"/>
    </source>
</evidence>
<organism evidence="1 2">
    <name type="scientific">Plasmopara halstedii</name>
    <name type="common">Downy mildew of sunflower</name>
    <dbReference type="NCBI Taxonomy" id="4781"/>
    <lineage>
        <taxon>Eukaryota</taxon>
        <taxon>Sar</taxon>
        <taxon>Stramenopiles</taxon>
        <taxon>Oomycota</taxon>
        <taxon>Peronosporomycetes</taxon>
        <taxon>Peronosporales</taxon>
        <taxon>Peronosporaceae</taxon>
        <taxon>Plasmopara</taxon>
    </lineage>
</organism>
<keyword evidence="2" id="KW-1185">Reference proteome</keyword>